<name>A0A964BMC5_9CYAN</name>
<sequence>MKIRDVTHEDKAALISLCQITELFQPNELEELSSMLSAYFEDGLDGEHKWLTDEEDGQLRGVAYYAEETFANGVSNLLLIAVHPEYQRKGRGTEFLRHVEAELRRMGKRILIIETSSLDSFEATRAFYRKNGYDEEARIREYYNPGEDKIVFRKVLL</sequence>
<feature type="domain" description="N-acetyltransferase" evidence="1">
    <location>
        <begin position="1"/>
        <end position="157"/>
    </location>
</feature>
<protein>
    <submittedName>
        <fullName evidence="2">GNAT family N-acetyltransferase</fullName>
    </submittedName>
</protein>
<dbReference type="Gene3D" id="3.40.630.30">
    <property type="match status" value="1"/>
</dbReference>
<keyword evidence="3" id="KW-1185">Reference proteome</keyword>
<reference evidence="2" key="1">
    <citation type="journal article" date="2021" name="Antonie Van Leeuwenhoek">
        <title>Draft genome and description of Waterburya agarophytonicola gen. nov. sp. nov. (Pleurocapsales, Cyanobacteria): a seaweed symbiont.</title>
        <authorList>
            <person name="Bonthond G."/>
            <person name="Shalygin S."/>
            <person name="Bayer T."/>
            <person name="Weinberger F."/>
        </authorList>
    </citation>
    <scope>NUCLEOTIDE SEQUENCE</scope>
    <source>
        <strain evidence="2">KI4</strain>
    </source>
</reference>
<gene>
    <name evidence="2" type="ORF">I4641_03880</name>
</gene>
<dbReference type="InterPro" id="IPR000182">
    <property type="entry name" value="GNAT_dom"/>
</dbReference>
<comment type="caution">
    <text evidence="2">The sequence shown here is derived from an EMBL/GenBank/DDBJ whole genome shotgun (WGS) entry which is preliminary data.</text>
</comment>
<dbReference type="SUPFAM" id="SSF55729">
    <property type="entry name" value="Acyl-CoA N-acyltransferases (Nat)"/>
    <property type="match status" value="1"/>
</dbReference>
<dbReference type="PROSITE" id="PS51186">
    <property type="entry name" value="GNAT"/>
    <property type="match status" value="1"/>
</dbReference>
<dbReference type="InterPro" id="IPR016181">
    <property type="entry name" value="Acyl_CoA_acyltransferase"/>
</dbReference>
<dbReference type="GO" id="GO:0016747">
    <property type="term" value="F:acyltransferase activity, transferring groups other than amino-acyl groups"/>
    <property type="evidence" value="ECO:0007669"/>
    <property type="project" value="InterPro"/>
</dbReference>
<evidence type="ECO:0000259" key="1">
    <source>
        <dbReference type="PROSITE" id="PS51186"/>
    </source>
</evidence>
<evidence type="ECO:0000313" key="2">
    <source>
        <dbReference type="EMBL" id="MCC0176119.1"/>
    </source>
</evidence>
<dbReference type="CDD" id="cd04301">
    <property type="entry name" value="NAT_SF"/>
    <property type="match status" value="1"/>
</dbReference>
<dbReference type="Pfam" id="PF00583">
    <property type="entry name" value="Acetyltransf_1"/>
    <property type="match status" value="1"/>
</dbReference>
<dbReference type="Proteomes" id="UP000729733">
    <property type="component" value="Unassembled WGS sequence"/>
</dbReference>
<evidence type="ECO:0000313" key="3">
    <source>
        <dbReference type="Proteomes" id="UP000729733"/>
    </source>
</evidence>
<dbReference type="AlphaFoldDB" id="A0A964BMC5"/>
<accession>A0A964BMC5</accession>
<dbReference type="EMBL" id="JADWDC010000006">
    <property type="protein sequence ID" value="MCC0176119.1"/>
    <property type="molecule type" value="Genomic_DNA"/>
</dbReference>
<proteinExistence type="predicted"/>
<organism evidence="2 3">
    <name type="scientific">Waterburya agarophytonicola KI4</name>
    <dbReference type="NCBI Taxonomy" id="2874699"/>
    <lineage>
        <taxon>Bacteria</taxon>
        <taxon>Bacillati</taxon>
        <taxon>Cyanobacteriota</taxon>
        <taxon>Cyanophyceae</taxon>
        <taxon>Pleurocapsales</taxon>
        <taxon>Hyellaceae</taxon>
        <taxon>Waterburya</taxon>
        <taxon>Waterburya agarophytonicola</taxon>
    </lineage>
</organism>